<evidence type="ECO:0000313" key="2">
    <source>
        <dbReference type="EMBL" id="QBM10858.1"/>
    </source>
</evidence>
<dbReference type="GeneID" id="80536899"/>
<keyword evidence="3" id="KW-1185">Reference proteome</keyword>
<reference evidence="2 3" key="1">
    <citation type="submission" date="2018-02" db="EMBL/GenBank/DDBJ databases">
        <title>A novel caprine herpesvirus isolated from goats in China.</title>
        <authorList>
            <person name="Hao F."/>
            <person name="Mao L."/>
            <person name="Li W."/>
        </authorList>
    </citation>
    <scope>NUCLEOTIDE SEQUENCE [LARGE SCALE GENOMIC DNA]</scope>
    <source>
        <strain evidence="2 3">JSHA1405</strain>
    </source>
</reference>
<protein>
    <submittedName>
        <fullName evidence="2">DNA polymerase processivity factor</fullName>
    </submittedName>
</protein>
<gene>
    <name evidence="2" type="primary">UL42</name>
</gene>
<sequence>MVGRPRRGARRLPRQRRQPPRAAGRLPRRQNAPGAERGVPGDRRAPSERADASRLLPRGGHPLAGQPGKTRVLQLLDHASDAKRRPDCLAPASAPVEAAGGRQGPARGGSLLLSPRALPERPVRLGPGCLRRADRHGARRRGREQRTHSGAGSGRPAAGRPLRGALLGRRAGLSARARVCGGVPAAAAEGKAGGRRRTAAVLPDPRSCRGAGHLHDRTGRADYVFLLPARTAPANGDASDLEAELPVAAPLGKRPPAGEGGPLPRKRPRGAIARGRQTAPGTDNKADHKNWHGVTQCYLGARARAAGAAVGPCWRRRGCAGARGPGRAAARARWLRRARWQRWARTRACWQPPPAQLRPRRAPRRAGRSRRCARPRPRSPSGAPSRAQRGAGSRRHAGSCRRPRRAPRSWSGARRPRSRRRARARRSPRPPASTCSAARPCTARTLRPRPAAAGRTFGARCWR</sequence>
<dbReference type="Proteomes" id="UP000828786">
    <property type="component" value="Segment"/>
</dbReference>
<feature type="compositionally biased region" description="Basic residues" evidence="1">
    <location>
        <begin position="358"/>
        <end position="377"/>
    </location>
</feature>
<feature type="compositionally biased region" description="Basic residues" evidence="1">
    <location>
        <begin position="1"/>
        <end position="19"/>
    </location>
</feature>
<evidence type="ECO:0000313" key="3">
    <source>
        <dbReference type="Proteomes" id="UP000828786"/>
    </source>
</evidence>
<feature type="compositionally biased region" description="Basic and acidic residues" evidence="1">
    <location>
        <begin position="39"/>
        <end position="52"/>
    </location>
</feature>
<name>A0AAE6D0H7_9ALPH</name>
<dbReference type="KEGG" id="vg:80536899"/>
<feature type="region of interest" description="Disordered" evidence="1">
    <location>
        <begin position="248"/>
        <end position="289"/>
    </location>
</feature>
<feature type="compositionally biased region" description="Basic residues" evidence="1">
    <location>
        <begin position="414"/>
        <end position="428"/>
    </location>
</feature>
<feature type="compositionally biased region" description="Basic residues" evidence="1">
    <location>
        <begin position="392"/>
        <end position="407"/>
    </location>
</feature>
<dbReference type="EMBL" id="MG989243">
    <property type="protein sequence ID" value="QBM10858.1"/>
    <property type="molecule type" value="Genomic_DNA"/>
</dbReference>
<feature type="region of interest" description="Disordered" evidence="1">
    <location>
        <begin position="93"/>
        <end position="163"/>
    </location>
</feature>
<accession>A0AAE6D0H7</accession>
<feature type="compositionally biased region" description="Low complexity" evidence="1">
    <location>
        <begin position="379"/>
        <end position="389"/>
    </location>
</feature>
<organism evidence="2 3">
    <name type="scientific">Caprine alphaherpesvirus 1</name>
    <dbReference type="NCBI Taxonomy" id="39944"/>
    <lineage>
        <taxon>Viruses</taxon>
        <taxon>Duplodnaviria</taxon>
        <taxon>Heunggongvirae</taxon>
        <taxon>Peploviricota</taxon>
        <taxon>Herviviricetes</taxon>
        <taxon>Herpesvirales</taxon>
        <taxon>Orthoherpesviridae</taxon>
        <taxon>Alphaherpesvirinae</taxon>
        <taxon>Varicellovirus</taxon>
        <taxon>Varicellovirus caprinealpha1</taxon>
    </lineage>
</organism>
<feature type="region of interest" description="Disordered" evidence="1">
    <location>
        <begin position="351"/>
        <end position="463"/>
    </location>
</feature>
<evidence type="ECO:0000256" key="1">
    <source>
        <dbReference type="SAM" id="MobiDB-lite"/>
    </source>
</evidence>
<feature type="compositionally biased region" description="Low complexity" evidence="1">
    <location>
        <begin position="154"/>
        <end position="163"/>
    </location>
</feature>
<feature type="region of interest" description="Disordered" evidence="1">
    <location>
        <begin position="1"/>
        <end position="71"/>
    </location>
</feature>
<dbReference type="RefSeq" id="YP_010798650.1">
    <property type="nucleotide sequence ID" value="NC_076509.1"/>
</dbReference>
<feature type="compositionally biased region" description="Low complexity" evidence="1">
    <location>
        <begin position="432"/>
        <end position="456"/>
    </location>
</feature>
<proteinExistence type="predicted"/>